<feature type="transmembrane region" description="Helical" evidence="8">
    <location>
        <begin position="236"/>
        <end position="257"/>
    </location>
</feature>
<comment type="subcellular location">
    <subcellularLocation>
        <location evidence="8">Cell membrane</location>
        <topology evidence="8">Multi-pass membrane protein</topology>
    </subcellularLocation>
    <subcellularLocation>
        <location evidence="1">Membrane</location>
        <topology evidence="1">Multi-pass membrane protein</topology>
    </subcellularLocation>
</comment>
<dbReference type="InterPro" id="IPR029020">
    <property type="entry name" value="Ammonium/urea_transptr"/>
</dbReference>
<feature type="transmembrane region" description="Helical" evidence="8">
    <location>
        <begin position="325"/>
        <end position="345"/>
    </location>
</feature>
<evidence type="ECO:0000256" key="3">
    <source>
        <dbReference type="ARBA" id="ARBA00022448"/>
    </source>
</evidence>
<proteinExistence type="inferred from homology"/>
<evidence type="ECO:0000256" key="2">
    <source>
        <dbReference type="ARBA" id="ARBA00005887"/>
    </source>
</evidence>
<dbReference type="InterPro" id="IPR001905">
    <property type="entry name" value="Ammonium_transpt"/>
</dbReference>
<feature type="transmembrane region" description="Helical" evidence="8">
    <location>
        <begin position="195"/>
        <end position="216"/>
    </location>
</feature>
<organism evidence="10 11">
    <name type="scientific">Hydra vulgaris</name>
    <name type="common">Hydra</name>
    <name type="synonym">Hydra attenuata</name>
    <dbReference type="NCBI Taxonomy" id="6087"/>
    <lineage>
        <taxon>Eukaryota</taxon>
        <taxon>Metazoa</taxon>
        <taxon>Cnidaria</taxon>
        <taxon>Hydrozoa</taxon>
        <taxon>Hydroidolina</taxon>
        <taxon>Anthoathecata</taxon>
        <taxon>Aplanulata</taxon>
        <taxon>Hydridae</taxon>
        <taxon>Hydra</taxon>
    </lineage>
</organism>
<dbReference type="RefSeq" id="XP_065674983.1">
    <property type="nucleotide sequence ID" value="XM_065818911.1"/>
</dbReference>
<accession>A0ABM4DKC3</accession>
<feature type="transmembrane region" description="Helical" evidence="8">
    <location>
        <begin position="124"/>
        <end position="141"/>
    </location>
</feature>
<dbReference type="PANTHER" id="PTHR11730:SF58">
    <property type="entry name" value="AMMONIUM TRANSPORTER"/>
    <property type="match status" value="1"/>
</dbReference>
<evidence type="ECO:0000256" key="1">
    <source>
        <dbReference type="ARBA" id="ARBA00004141"/>
    </source>
</evidence>
<feature type="transmembrane region" description="Helical" evidence="8">
    <location>
        <begin position="100"/>
        <end position="119"/>
    </location>
</feature>
<dbReference type="Proteomes" id="UP001652625">
    <property type="component" value="Chromosome 15"/>
</dbReference>
<evidence type="ECO:0000313" key="11">
    <source>
        <dbReference type="RefSeq" id="XP_065674983.1"/>
    </source>
</evidence>
<dbReference type="Gene3D" id="1.10.3430.10">
    <property type="entry name" value="Ammonium transporter AmtB like domains"/>
    <property type="match status" value="1"/>
</dbReference>
<dbReference type="SUPFAM" id="SSF111352">
    <property type="entry name" value="Ammonium transporter"/>
    <property type="match status" value="1"/>
</dbReference>
<dbReference type="PROSITE" id="PS01219">
    <property type="entry name" value="AMMONIUM_TRANSP"/>
    <property type="match status" value="1"/>
</dbReference>
<feature type="transmembrane region" description="Helical" evidence="8">
    <location>
        <begin position="44"/>
        <end position="62"/>
    </location>
</feature>
<evidence type="ECO:0000256" key="6">
    <source>
        <dbReference type="ARBA" id="ARBA00023136"/>
    </source>
</evidence>
<dbReference type="GeneID" id="100213007"/>
<evidence type="ECO:0000256" key="7">
    <source>
        <dbReference type="ARBA" id="ARBA00023177"/>
    </source>
</evidence>
<protein>
    <recommendedName>
        <fullName evidence="8">Ammonium transporter</fullName>
    </recommendedName>
</protein>
<evidence type="ECO:0000256" key="4">
    <source>
        <dbReference type="ARBA" id="ARBA00022692"/>
    </source>
</evidence>
<gene>
    <name evidence="11" type="primary">LOC100213007</name>
</gene>
<keyword evidence="4 8" id="KW-0812">Transmembrane</keyword>
<reference evidence="11" key="1">
    <citation type="submission" date="2025-08" db="UniProtKB">
        <authorList>
            <consortium name="RefSeq"/>
        </authorList>
    </citation>
    <scope>IDENTIFICATION</scope>
</reference>
<dbReference type="InterPro" id="IPR018047">
    <property type="entry name" value="Ammonium_transpt_CS"/>
</dbReference>
<feature type="domain" description="Ammonium transporter AmtB-like" evidence="9">
    <location>
        <begin position="12"/>
        <end position="414"/>
    </location>
</feature>
<sequence>MAANKMEAVDAVWIILSAFIVFTMQTGFALLESGLVSMKSKTNIMVKSVLDVCFGSVAYWFIGYGISFGSDASTGNSFSGNGQFMTDVDVSTDAKVYIKYFFQLSFASASTTIISGAVAERIHLFAYMIVVILNTGIIYVFPAHWLWDNNGWLFKKGAHDFAGSGVVHMAGGAAALSTAFIIGPRYGKFDEPKKVYTISSGSNVILGTFFLWWGWIGFNCGSTFIISNGSWKVASRVAVVTMNGAIAGGISGIVFSISLRKKRKYIIDITELSSGLLAGVVSITACSDVIRPWEGLFIGFCGGLIANGTIKLVELMKIDDPVGAFGVHYAAGFWAMIATGFFADMGPGDNSINGGVFRKGSGRLLAYNIVAILVITIWSGGLNAISFWIVKRTIGVRMSIDEEKIGVDKIELNDCNEPDYVSKNAIEVGSSGQINIFSTATIHSVSSSKKVKSFQENFSSKKKEPIISTGSFSQLKDTYL</sequence>
<keyword evidence="3 8" id="KW-0813">Transport</keyword>
<comment type="caution">
    <text evidence="8">Lacks conserved residue(s) required for the propagation of feature annotation.</text>
</comment>
<dbReference type="InterPro" id="IPR024041">
    <property type="entry name" value="NH4_transpt_AmtB-like_dom"/>
</dbReference>
<feature type="transmembrane region" description="Helical" evidence="8">
    <location>
        <begin position="365"/>
        <end position="390"/>
    </location>
</feature>
<comment type="similarity">
    <text evidence="2 8">Belongs to the ammonia transporter channel (TC 1.A.11.2) family.</text>
</comment>
<evidence type="ECO:0000256" key="8">
    <source>
        <dbReference type="RuleBase" id="RU362002"/>
    </source>
</evidence>
<keyword evidence="7 8" id="KW-0924">Ammonia transport</keyword>
<feature type="transmembrane region" description="Helical" evidence="8">
    <location>
        <begin position="12"/>
        <end position="32"/>
    </location>
</feature>
<evidence type="ECO:0000256" key="5">
    <source>
        <dbReference type="ARBA" id="ARBA00022989"/>
    </source>
</evidence>
<keyword evidence="6 8" id="KW-0472">Membrane</keyword>
<evidence type="ECO:0000259" key="9">
    <source>
        <dbReference type="Pfam" id="PF00909"/>
    </source>
</evidence>
<name>A0ABM4DKC3_HYDVU</name>
<keyword evidence="10" id="KW-1185">Reference proteome</keyword>
<dbReference type="PANTHER" id="PTHR11730">
    <property type="entry name" value="AMMONIUM TRANSPORTER"/>
    <property type="match status" value="1"/>
</dbReference>
<feature type="transmembrane region" description="Helical" evidence="8">
    <location>
        <begin position="161"/>
        <end position="183"/>
    </location>
</feature>
<dbReference type="NCBIfam" id="TIGR00836">
    <property type="entry name" value="amt"/>
    <property type="match status" value="1"/>
</dbReference>
<dbReference type="Pfam" id="PF00909">
    <property type="entry name" value="Ammonium_transp"/>
    <property type="match status" value="1"/>
</dbReference>
<evidence type="ECO:0000313" key="10">
    <source>
        <dbReference type="Proteomes" id="UP001652625"/>
    </source>
</evidence>
<keyword evidence="5 8" id="KW-1133">Transmembrane helix</keyword>